<reference evidence="3 4" key="1">
    <citation type="submission" date="2016-08" db="EMBL/GenBank/DDBJ databases">
        <authorList>
            <person name="Seilhamer J.J."/>
        </authorList>
    </citation>
    <scope>NUCLEOTIDE SEQUENCE [LARGE SCALE GENOMIC DNA]</scope>
    <source>
        <strain evidence="3 4">DX4</strain>
    </source>
</reference>
<name>A0A1D7QCD4_9SPHI</name>
<feature type="signal peptide" evidence="1">
    <location>
        <begin position="1"/>
        <end position="20"/>
    </location>
</feature>
<keyword evidence="4" id="KW-1185">Reference proteome</keyword>
<organism evidence="3 4">
    <name type="scientific">Pedobacter steynii</name>
    <dbReference type="NCBI Taxonomy" id="430522"/>
    <lineage>
        <taxon>Bacteria</taxon>
        <taxon>Pseudomonadati</taxon>
        <taxon>Bacteroidota</taxon>
        <taxon>Sphingobacteriia</taxon>
        <taxon>Sphingobacteriales</taxon>
        <taxon>Sphingobacteriaceae</taxon>
        <taxon>Pedobacter</taxon>
    </lineage>
</organism>
<feature type="domain" description="DUF2059" evidence="2">
    <location>
        <begin position="81"/>
        <end position="138"/>
    </location>
</feature>
<dbReference type="InterPro" id="IPR018637">
    <property type="entry name" value="DUF2059"/>
</dbReference>
<evidence type="ECO:0000259" key="2">
    <source>
        <dbReference type="Pfam" id="PF09832"/>
    </source>
</evidence>
<dbReference type="Proteomes" id="UP000094313">
    <property type="component" value="Chromosome"/>
</dbReference>
<gene>
    <name evidence="3" type="ORF">BFS30_03795</name>
</gene>
<evidence type="ECO:0000256" key="1">
    <source>
        <dbReference type="SAM" id="SignalP"/>
    </source>
</evidence>
<dbReference type="OrthoDB" id="1143459at2"/>
<sequence>MKKIFFILALIFSTASLSFGQDNNALYKDKLKEMMQVSGSIESYKVVIVQMMKMFKEQKTEVPVEVWTQLEQSFLEASQVELVDMLLPIYQKHISLDDLKAIIAFYQSPAGKRFSQKTPVIMQESMQAGQQWGAKLAEQILDKLKEKGY</sequence>
<feature type="chain" id="PRO_5009098327" description="DUF2059 domain-containing protein" evidence="1">
    <location>
        <begin position="21"/>
        <end position="149"/>
    </location>
</feature>
<dbReference type="KEGG" id="psty:BFS30_03795"/>
<evidence type="ECO:0000313" key="3">
    <source>
        <dbReference type="EMBL" id="AOM76352.1"/>
    </source>
</evidence>
<dbReference type="EMBL" id="CP017141">
    <property type="protein sequence ID" value="AOM76352.1"/>
    <property type="molecule type" value="Genomic_DNA"/>
</dbReference>
<dbReference type="AlphaFoldDB" id="A0A1D7QCD4"/>
<protein>
    <recommendedName>
        <fullName evidence="2">DUF2059 domain-containing protein</fullName>
    </recommendedName>
</protein>
<proteinExistence type="predicted"/>
<dbReference type="Pfam" id="PF09832">
    <property type="entry name" value="DUF2059"/>
    <property type="match status" value="1"/>
</dbReference>
<accession>A0A1D7QCD4</accession>
<keyword evidence="1" id="KW-0732">Signal</keyword>
<dbReference type="RefSeq" id="WP_069378048.1">
    <property type="nucleotide sequence ID" value="NZ_CP017141.1"/>
</dbReference>
<evidence type="ECO:0000313" key="4">
    <source>
        <dbReference type="Proteomes" id="UP000094313"/>
    </source>
</evidence>